<name>A0A2S0JWI7_LYSSH</name>
<dbReference type="Gene3D" id="3.30.2140.20">
    <property type="match status" value="1"/>
</dbReference>
<keyword evidence="3" id="KW-0808">Transferase</keyword>
<reference evidence="3 5" key="1">
    <citation type="submission" date="2017-03" db="EMBL/GenBank/DDBJ databases">
        <title>The whole genome sequencing and assembly of Lysinibacillus sphaericus DSM 28T strain.</title>
        <authorList>
            <person name="Lee Y.-J."/>
            <person name="Yi H."/>
            <person name="Bahn Y.-S."/>
            <person name="Kim J.F."/>
            <person name="Lee D.-W."/>
        </authorList>
    </citation>
    <scope>NUCLEOTIDE SEQUENCE [LARGE SCALE GENOMIC DNA]</scope>
    <source>
        <strain evidence="3 5">DSM 28</strain>
    </source>
</reference>
<dbReference type="EC" id="2.3.1.-" evidence="4"/>
<sequence length="247" mass="29008">MNAQIQQYLKFIQFQGSLEPSLKLLGQLQTKHLHTIPYENLDVALKRDISFAIPDIFQKIIVQQRGGNCFELNILYSWLLRELGFSVTNRYAQFWRNTDDSTPIEEVPMHQLLLVQFDGITYISDVGVGALAPCKPVPLIAHHEHREGNELYKIEWHDTYGWMLYEQTSHNWRLLYNFTDNGNDANFAPRLSQQKNKIAMIRTPTGRHTMFNNEFRIYEGQSLTTYTTHTDKEWLQALKRFFHISLT</sequence>
<evidence type="ECO:0000313" key="6">
    <source>
        <dbReference type="Proteomes" id="UP000255295"/>
    </source>
</evidence>
<evidence type="ECO:0000256" key="2">
    <source>
        <dbReference type="RuleBase" id="RU003452"/>
    </source>
</evidence>
<comment type="similarity">
    <text evidence="1 2">Belongs to the arylamine N-acetyltransferase family.</text>
</comment>
<gene>
    <name evidence="4" type="primary">nat</name>
    <name evidence="3" type="ORF">LS41612_03830</name>
    <name evidence="4" type="ORF">NCTC10338_04016</name>
</gene>
<dbReference type="SUPFAM" id="SSF54001">
    <property type="entry name" value="Cysteine proteinases"/>
    <property type="match status" value="1"/>
</dbReference>
<dbReference type="EC" id="2.3.1.5" evidence="4"/>
<dbReference type="Proteomes" id="UP000255295">
    <property type="component" value="Unassembled WGS sequence"/>
</dbReference>
<dbReference type="AlphaFoldDB" id="A0A2S0JWI7"/>
<accession>A0A2S0JWI7</accession>
<protein>
    <submittedName>
        <fullName evidence="4">N-acetyltransferase</fullName>
        <ecNumber evidence="4">2.3.1.-</ecNumber>
        <ecNumber evidence="4">2.3.1.5</ecNumber>
    </submittedName>
    <submittedName>
        <fullName evidence="3">N-hydroxyarylamine O-acetyltransferase</fullName>
    </submittedName>
</protein>
<evidence type="ECO:0000256" key="1">
    <source>
        <dbReference type="ARBA" id="ARBA00006547"/>
    </source>
</evidence>
<dbReference type="GO" id="GO:0004060">
    <property type="term" value="F:arylamine N-acetyltransferase activity"/>
    <property type="evidence" value="ECO:0007669"/>
    <property type="project" value="UniProtKB-EC"/>
</dbReference>
<dbReference type="EMBL" id="CP019980">
    <property type="protein sequence ID" value="AVK95456.1"/>
    <property type="molecule type" value="Genomic_DNA"/>
</dbReference>
<dbReference type="PANTHER" id="PTHR11786:SF0">
    <property type="entry name" value="ARYLAMINE N-ACETYLTRANSFERASE 4-RELATED"/>
    <property type="match status" value="1"/>
</dbReference>
<dbReference type="InterPro" id="IPR053710">
    <property type="entry name" value="Arylamine_NAT_domain_sf"/>
</dbReference>
<keyword evidence="4" id="KW-0012">Acyltransferase</keyword>
<organism evidence="3 5">
    <name type="scientific">Lysinibacillus sphaericus</name>
    <name type="common">Bacillus sphaericus</name>
    <dbReference type="NCBI Taxonomy" id="1421"/>
    <lineage>
        <taxon>Bacteria</taxon>
        <taxon>Bacillati</taxon>
        <taxon>Bacillota</taxon>
        <taxon>Bacilli</taxon>
        <taxon>Bacillales</taxon>
        <taxon>Bacillaceae</taxon>
        <taxon>Lysinibacillus</taxon>
    </lineage>
</organism>
<dbReference type="EMBL" id="UFSZ01000001">
    <property type="protein sequence ID" value="SUV18953.1"/>
    <property type="molecule type" value="Genomic_DNA"/>
</dbReference>
<dbReference type="Pfam" id="PF00797">
    <property type="entry name" value="Acetyltransf_2"/>
    <property type="match status" value="1"/>
</dbReference>
<dbReference type="InterPro" id="IPR038765">
    <property type="entry name" value="Papain-like_cys_pep_sf"/>
</dbReference>
<dbReference type="InterPro" id="IPR001447">
    <property type="entry name" value="Arylamine_N-AcTrfase"/>
</dbReference>
<dbReference type="GeneID" id="48275316"/>
<evidence type="ECO:0000313" key="3">
    <source>
        <dbReference type="EMBL" id="AVK95456.1"/>
    </source>
</evidence>
<evidence type="ECO:0000313" key="5">
    <source>
        <dbReference type="Proteomes" id="UP000238825"/>
    </source>
</evidence>
<dbReference type="PRINTS" id="PR01543">
    <property type="entry name" value="ANATRNSFRASE"/>
</dbReference>
<proteinExistence type="inferred from homology"/>
<dbReference type="Proteomes" id="UP000238825">
    <property type="component" value="Chromosome"/>
</dbReference>
<dbReference type="PANTHER" id="PTHR11786">
    <property type="entry name" value="N-HYDROXYARYLAMINE O-ACETYLTRANSFERASE"/>
    <property type="match status" value="1"/>
</dbReference>
<reference evidence="4 6" key="2">
    <citation type="submission" date="2018-06" db="EMBL/GenBank/DDBJ databases">
        <authorList>
            <consortium name="Pathogen Informatics"/>
            <person name="Doyle S."/>
        </authorList>
    </citation>
    <scope>NUCLEOTIDE SEQUENCE [LARGE SCALE GENOMIC DNA]</scope>
    <source>
        <strain evidence="4 6">NCTC10338</strain>
    </source>
</reference>
<evidence type="ECO:0000313" key="4">
    <source>
        <dbReference type="EMBL" id="SUV18953.1"/>
    </source>
</evidence>
<dbReference type="RefSeq" id="WP_024362344.1">
    <property type="nucleotide sequence ID" value="NZ_BJNS01000064.1"/>
</dbReference>